<dbReference type="GO" id="GO:0008721">
    <property type="term" value="F:D-serine ammonia-lyase activity"/>
    <property type="evidence" value="ECO:0007669"/>
    <property type="project" value="TreeGrafter"/>
</dbReference>
<gene>
    <name evidence="4" type="ORF">Pla163_09370</name>
</gene>
<organism evidence="4 5">
    <name type="scientific">Rohdeia mirabilis</name>
    <dbReference type="NCBI Taxonomy" id="2528008"/>
    <lineage>
        <taxon>Bacteria</taxon>
        <taxon>Pseudomonadati</taxon>
        <taxon>Planctomycetota</taxon>
        <taxon>Planctomycetia</taxon>
        <taxon>Planctomycetia incertae sedis</taxon>
        <taxon>Rohdeia</taxon>
    </lineage>
</organism>
<evidence type="ECO:0000313" key="5">
    <source>
        <dbReference type="Proteomes" id="UP000319342"/>
    </source>
</evidence>
<dbReference type="GO" id="GO:0036088">
    <property type="term" value="P:D-serine catabolic process"/>
    <property type="evidence" value="ECO:0007669"/>
    <property type="project" value="TreeGrafter"/>
</dbReference>
<dbReference type="InterPro" id="IPR051466">
    <property type="entry name" value="D-amino_acid_metab_enzyme"/>
</dbReference>
<dbReference type="PANTHER" id="PTHR28004">
    <property type="entry name" value="ZGC:162816-RELATED"/>
    <property type="match status" value="1"/>
</dbReference>
<dbReference type="InterPro" id="IPR029066">
    <property type="entry name" value="PLP-binding_barrel"/>
</dbReference>
<dbReference type="Gene3D" id="3.20.20.10">
    <property type="entry name" value="Alanine racemase"/>
    <property type="match status" value="1"/>
</dbReference>
<reference evidence="4 5" key="1">
    <citation type="submission" date="2019-02" db="EMBL/GenBank/DDBJ databases">
        <title>Deep-cultivation of Planctomycetes and their phenomic and genomic characterization uncovers novel biology.</title>
        <authorList>
            <person name="Wiegand S."/>
            <person name="Jogler M."/>
            <person name="Boedeker C."/>
            <person name="Pinto D."/>
            <person name="Vollmers J."/>
            <person name="Rivas-Marin E."/>
            <person name="Kohn T."/>
            <person name="Peeters S.H."/>
            <person name="Heuer A."/>
            <person name="Rast P."/>
            <person name="Oberbeckmann S."/>
            <person name="Bunk B."/>
            <person name="Jeske O."/>
            <person name="Meyerdierks A."/>
            <person name="Storesund J.E."/>
            <person name="Kallscheuer N."/>
            <person name="Luecker S."/>
            <person name="Lage O.M."/>
            <person name="Pohl T."/>
            <person name="Merkel B.J."/>
            <person name="Hornburger P."/>
            <person name="Mueller R.-W."/>
            <person name="Bruemmer F."/>
            <person name="Labrenz M."/>
            <person name="Spormann A.M."/>
            <person name="Op den Camp H."/>
            <person name="Overmann J."/>
            <person name="Amann R."/>
            <person name="Jetten M.S.M."/>
            <person name="Mascher T."/>
            <person name="Medema M.H."/>
            <person name="Devos D.P."/>
            <person name="Kaster A.-K."/>
            <person name="Ovreas L."/>
            <person name="Rohde M."/>
            <person name="Galperin M.Y."/>
            <person name="Jogler C."/>
        </authorList>
    </citation>
    <scope>NUCLEOTIDE SEQUENCE [LARGE SCALE GENOMIC DNA]</scope>
    <source>
        <strain evidence="4 5">Pla163</strain>
    </source>
</reference>
<dbReference type="Gene3D" id="2.40.37.20">
    <property type="entry name" value="D-serine dehydratase-like domain"/>
    <property type="match status" value="1"/>
</dbReference>
<dbReference type="InterPro" id="IPR026956">
    <property type="entry name" value="D-ser_dehydrat-like_dom"/>
</dbReference>
<dbReference type="PANTHER" id="PTHR28004:SF2">
    <property type="entry name" value="D-SERINE DEHYDRATASE"/>
    <property type="match status" value="1"/>
</dbReference>
<dbReference type="EMBL" id="CP036290">
    <property type="protein sequence ID" value="QDU83836.1"/>
    <property type="molecule type" value="Genomic_DNA"/>
</dbReference>
<dbReference type="Proteomes" id="UP000319342">
    <property type="component" value="Chromosome"/>
</dbReference>
<evidence type="ECO:0000256" key="2">
    <source>
        <dbReference type="ARBA" id="ARBA00023239"/>
    </source>
</evidence>
<protein>
    <submittedName>
        <fullName evidence="4">D-threonine aldolase</fullName>
        <ecNumber evidence="4">4.1.2.42</ecNumber>
    </submittedName>
</protein>
<evidence type="ECO:0000259" key="3">
    <source>
        <dbReference type="SMART" id="SM01119"/>
    </source>
</evidence>
<dbReference type="GO" id="GO:0043876">
    <property type="term" value="F:D-threonine aldolase activity"/>
    <property type="evidence" value="ECO:0007669"/>
    <property type="project" value="UniProtKB-EC"/>
</dbReference>
<comment type="similarity">
    <text evidence="1">Belongs to the DSD1 family.</text>
</comment>
<keyword evidence="2 4" id="KW-0456">Lyase</keyword>
<evidence type="ECO:0000313" key="4">
    <source>
        <dbReference type="EMBL" id="QDU83836.1"/>
    </source>
</evidence>
<dbReference type="SUPFAM" id="SSF51419">
    <property type="entry name" value="PLP-binding barrel"/>
    <property type="match status" value="1"/>
</dbReference>
<keyword evidence="5" id="KW-1185">Reference proteome</keyword>
<proteinExistence type="inferred from homology"/>
<dbReference type="OrthoDB" id="9788869at2"/>
<dbReference type="Pfam" id="PF01168">
    <property type="entry name" value="Ala_racemase_N"/>
    <property type="match status" value="1"/>
</dbReference>
<dbReference type="SMART" id="SM01119">
    <property type="entry name" value="D-ser_dehydrat"/>
    <property type="match status" value="1"/>
</dbReference>
<name>A0A518CXA5_9BACT</name>
<feature type="domain" description="D-serine dehydratase-like" evidence="3">
    <location>
        <begin position="280"/>
        <end position="372"/>
    </location>
</feature>
<sequence>MSPGDRSVLGAALFDDVAPQLDASVLDQLPTPALVIDLDVVRHNLARMVELLEGDVDRWRPHLKTTKAPRLWSELFAAGVRNFKCATVDEARALLRHARARGESIDLLVAYPHHGPAVGRIADLAREHGDCTVSVLVESVDDVARWPEPIGLFVDLNPGQDRTGLAAGLASRVLEVARAAGARLRGLHYYDGHHAGNEMERQSAAHAGYGELLALTFELRSRGIHVAELVTSGTPSFTAALGFDGFAALESTRHRVSPGTVVLHDARSEEQNPALGFRPAALVATRVVSCPRPGRVTCDAGSKGVSAEAGSPVAVVIGWPRLVPATPSEEHLPLDASSAAPAELPPRGGVLWLVPRHVCTTVNLYDEAVLIEGGRVVGLAAIAARGHSIAGAFDRLLGAEGSPDGGVAPGGERRKRQ</sequence>
<dbReference type="EC" id="4.1.2.42" evidence="4"/>
<evidence type="ECO:0000256" key="1">
    <source>
        <dbReference type="ARBA" id="ARBA00005323"/>
    </source>
</evidence>
<dbReference type="InterPro" id="IPR001608">
    <property type="entry name" value="Ala_racemase_N"/>
</dbReference>
<dbReference type="RefSeq" id="WP_145184258.1">
    <property type="nucleotide sequence ID" value="NZ_CP036290.1"/>
</dbReference>
<accession>A0A518CXA5</accession>
<dbReference type="Pfam" id="PF14031">
    <property type="entry name" value="D-ser_dehydrat"/>
    <property type="match status" value="1"/>
</dbReference>
<dbReference type="InterPro" id="IPR042208">
    <property type="entry name" value="D-ser_dehydrat-like_sf"/>
</dbReference>
<dbReference type="AlphaFoldDB" id="A0A518CXA5"/>